<evidence type="ECO:0000256" key="6">
    <source>
        <dbReference type="ARBA" id="ARBA00022963"/>
    </source>
</evidence>
<gene>
    <name evidence="15" type="ORF">EDD29_5503</name>
</gene>
<feature type="domain" description="3-hydroxyacyl-CoA dehydrogenase NAD binding" evidence="14">
    <location>
        <begin position="356"/>
        <end position="461"/>
    </location>
</feature>
<evidence type="ECO:0000256" key="4">
    <source>
        <dbReference type="ARBA" id="ARBA00012076"/>
    </source>
</evidence>
<comment type="similarity">
    <text evidence="3">In the N-terminal section; belongs to the enoyl-CoA hydratase/isomerase family.</text>
</comment>
<dbReference type="Proteomes" id="UP000272400">
    <property type="component" value="Unassembled WGS sequence"/>
</dbReference>
<dbReference type="Pfam" id="PF00725">
    <property type="entry name" value="3HCDH"/>
    <property type="match status" value="1"/>
</dbReference>
<name>A0A3N1D457_9ACTN</name>
<evidence type="ECO:0000259" key="13">
    <source>
        <dbReference type="Pfam" id="PF00725"/>
    </source>
</evidence>
<dbReference type="InterPro" id="IPR050136">
    <property type="entry name" value="FA_oxidation_alpha_subunit"/>
</dbReference>
<dbReference type="Pfam" id="PF00378">
    <property type="entry name" value="ECH_1"/>
    <property type="match status" value="1"/>
</dbReference>
<dbReference type="InterPro" id="IPR006108">
    <property type="entry name" value="3HC_DH_C"/>
</dbReference>
<evidence type="ECO:0000256" key="3">
    <source>
        <dbReference type="ARBA" id="ARBA00008750"/>
    </source>
</evidence>
<evidence type="ECO:0000256" key="7">
    <source>
        <dbReference type="ARBA" id="ARBA00023002"/>
    </source>
</evidence>
<dbReference type="InterPro" id="IPR008927">
    <property type="entry name" value="6-PGluconate_DH-like_C_sf"/>
</dbReference>
<dbReference type="PROSITE" id="PS00067">
    <property type="entry name" value="3HCDH"/>
    <property type="match status" value="1"/>
</dbReference>
<keyword evidence="5" id="KW-0276">Fatty acid metabolism</keyword>
<dbReference type="EC" id="4.2.1.17" evidence="4"/>
<comment type="caution">
    <text evidence="15">The sequence shown here is derived from an EMBL/GenBank/DDBJ whole genome shotgun (WGS) entry which is preliminary data.</text>
</comment>
<organism evidence="15 16">
    <name type="scientific">Actinocorallia herbida</name>
    <dbReference type="NCBI Taxonomy" id="58109"/>
    <lineage>
        <taxon>Bacteria</taxon>
        <taxon>Bacillati</taxon>
        <taxon>Actinomycetota</taxon>
        <taxon>Actinomycetes</taxon>
        <taxon>Streptosporangiales</taxon>
        <taxon>Thermomonosporaceae</taxon>
        <taxon>Actinocorallia</taxon>
    </lineage>
</organism>
<evidence type="ECO:0000256" key="11">
    <source>
        <dbReference type="ARBA" id="ARBA00023268"/>
    </source>
</evidence>
<dbReference type="Gene3D" id="1.10.1040.50">
    <property type="match status" value="1"/>
</dbReference>
<keyword evidence="6" id="KW-0442">Lipid degradation</keyword>
<dbReference type="InterPro" id="IPR006176">
    <property type="entry name" value="3-OHacyl-CoA_DH_NAD-bd"/>
</dbReference>
<dbReference type="Pfam" id="PF02737">
    <property type="entry name" value="3HCDH_N"/>
    <property type="match status" value="1"/>
</dbReference>
<dbReference type="InterPro" id="IPR006180">
    <property type="entry name" value="3-OHacyl-CoA_DH_CS"/>
</dbReference>
<keyword evidence="7" id="KW-0560">Oxidoreductase</keyword>
<sequence>MPSQHPMFDWHRDPDGVVVLTMNDPDHSTNTANHRFTNEFPAVLDRLEAERDSITGVVLTSAKKTFFAGADLTSFVAAGPGDVPAVEAMLNKLKADLRRLETFGRPVVAAINGTALGGGLEIALACHHRIAVDDPGVLVGLPESTLGLLPGAGGTVRTVRMFGIERALAEFLLPGTRFAPGAALSAGLLDEVVPPDDLLAAAKRRIGSGSRAVQPWDEPGYTIPGGAPRDAQTASLLATLPAVLRKKTRGAPDPAAEAILAAAVEGAQVDFDNAQAIESRYCAGLAGSQISSNIIEVAFFDPRVIGRSANKRSDRPRYKASKALVLGSGPVAEGVARACADAGVSVTVVADDLDTGHPTDVDVLIESAFDDGARRRSLLAAVAGRLAPGTLVLSNSSAFTIASLAESAPAPENVVGMHFFAPVDKMDLVEIVTAEKTGEEALAKAIDFARQLGKTSIVVGDRPGFFTTRVLQAFLDEALLLLAEGVPASSIERAATQSGYPVGALALLDDLSLPLMLRIRDEISEGRAVDGAESTTWHILRRLIDECARTGRESGAGFYDYDDRGRRRGLWSGLSVMFGDAKRDIAFADVQERLLFSEALEAIRCFDEGVVRSAPEANVGSVRGVGFPVWTGGVLRYADRYHGGLPGFAARCNDLARTYGARFEPMPSLTERASAGGSYS</sequence>
<comment type="catalytic activity">
    <reaction evidence="12">
        <text>a (3S)-3-hydroxyacyl-CoA + NAD(+) = a 3-oxoacyl-CoA + NADH + H(+)</text>
        <dbReference type="Rhea" id="RHEA:22432"/>
        <dbReference type="ChEBI" id="CHEBI:15378"/>
        <dbReference type="ChEBI" id="CHEBI:57318"/>
        <dbReference type="ChEBI" id="CHEBI:57540"/>
        <dbReference type="ChEBI" id="CHEBI:57945"/>
        <dbReference type="ChEBI" id="CHEBI:90726"/>
        <dbReference type="EC" id="1.1.1.35"/>
    </reaction>
</comment>
<dbReference type="CDD" id="cd06558">
    <property type="entry name" value="crotonase-like"/>
    <property type="match status" value="1"/>
</dbReference>
<dbReference type="SUPFAM" id="SSF52096">
    <property type="entry name" value="ClpP/crotonase"/>
    <property type="match status" value="1"/>
</dbReference>
<proteinExistence type="inferred from homology"/>
<keyword evidence="8" id="KW-0520">NAD</keyword>
<dbReference type="SUPFAM" id="SSF51735">
    <property type="entry name" value="NAD(P)-binding Rossmann-fold domains"/>
    <property type="match status" value="1"/>
</dbReference>
<evidence type="ECO:0000256" key="5">
    <source>
        <dbReference type="ARBA" id="ARBA00022832"/>
    </source>
</evidence>
<dbReference type="AlphaFoldDB" id="A0A3N1D457"/>
<evidence type="ECO:0000313" key="15">
    <source>
        <dbReference type="EMBL" id="ROO87858.1"/>
    </source>
</evidence>
<dbReference type="GO" id="GO:0016509">
    <property type="term" value="F:long-chain (3S)-3-hydroxyacyl-CoA dehydrogenase (NAD+) activity"/>
    <property type="evidence" value="ECO:0007669"/>
    <property type="project" value="TreeGrafter"/>
</dbReference>
<dbReference type="GO" id="GO:0004300">
    <property type="term" value="F:enoyl-CoA hydratase activity"/>
    <property type="evidence" value="ECO:0007669"/>
    <property type="project" value="UniProtKB-EC"/>
</dbReference>
<dbReference type="InterPro" id="IPR029045">
    <property type="entry name" value="ClpP/crotonase-like_dom_sf"/>
</dbReference>
<accession>A0A3N1D457</accession>
<dbReference type="EMBL" id="RJKE01000001">
    <property type="protein sequence ID" value="ROO87858.1"/>
    <property type="molecule type" value="Genomic_DNA"/>
</dbReference>
<dbReference type="PANTHER" id="PTHR43612">
    <property type="entry name" value="TRIFUNCTIONAL ENZYME SUBUNIT ALPHA"/>
    <property type="match status" value="1"/>
</dbReference>
<dbReference type="GO" id="GO:0006635">
    <property type="term" value="P:fatty acid beta-oxidation"/>
    <property type="evidence" value="ECO:0007669"/>
    <property type="project" value="UniProtKB-UniPathway"/>
</dbReference>
<dbReference type="PANTHER" id="PTHR43612:SF3">
    <property type="entry name" value="TRIFUNCTIONAL ENZYME SUBUNIT ALPHA, MITOCHONDRIAL"/>
    <property type="match status" value="1"/>
</dbReference>
<keyword evidence="9" id="KW-0443">Lipid metabolism</keyword>
<dbReference type="OrthoDB" id="3229174at2"/>
<evidence type="ECO:0000256" key="9">
    <source>
        <dbReference type="ARBA" id="ARBA00023098"/>
    </source>
</evidence>
<dbReference type="GO" id="GO:0070403">
    <property type="term" value="F:NAD+ binding"/>
    <property type="evidence" value="ECO:0007669"/>
    <property type="project" value="InterPro"/>
</dbReference>
<dbReference type="UniPathway" id="UPA00659"/>
<protein>
    <recommendedName>
        <fullName evidence="4">enoyl-CoA hydratase</fullName>
        <ecNumber evidence="4">4.2.1.17</ecNumber>
    </recommendedName>
</protein>
<evidence type="ECO:0000256" key="1">
    <source>
        <dbReference type="ARBA" id="ARBA00005005"/>
    </source>
</evidence>
<evidence type="ECO:0000313" key="16">
    <source>
        <dbReference type="Proteomes" id="UP000272400"/>
    </source>
</evidence>
<dbReference type="RefSeq" id="WP_123667090.1">
    <property type="nucleotide sequence ID" value="NZ_RJKE01000001.1"/>
</dbReference>
<feature type="domain" description="3-hydroxyacyl-CoA dehydrogenase C-terminal" evidence="13">
    <location>
        <begin position="464"/>
        <end position="561"/>
    </location>
</feature>
<comment type="pathway">
    <text evidence="1">Lipid metabolism; fatty acid beta-oxidation.</text>
</comment>
<keyword evidence="11" id="KW-0511">Multifunctional enzyme</keyword>
<keyword evidence="10" id="KW-0456">Lyase</keyword>
<dbReference type="Gene3D" id="3.90.226.10">
    <property type="entry name" value="2-enoyl-CoA Hydratase, Chain A, domain 1"/>
    <property type="match status" value="1"/>
</dbReference>
<reference evidence="15 16" key="1">
    <citation type="submission" date="2018-11" db="EMBL/GenBank/DDBJ databases">
        <title>Sequencing the genomes of 1000 actinobacteria strains.</title>
        <authorList>
            <person name="Klenk H.-P."/>
        </authorList>
    </citation>
    <scope>NUCLEOTIDE SEQUENCE [LARGE SCALE GENOMIC DNA]</scope>
    <source>
        <strain evidence="15 16">DSM 44254</strain>
    </source>
</reference>
<comment type="similarity">
    <text evidence="2">In the central section; belongs to the 3-hydroxyacyl-CoA dehydrogenase family.</text>
</comment>
<dbReference type="InterPro" id="IPR036291">
    <property type="entry name" value="NAD(P)-bd_dom_sf"/>
</dbReference>
<evidence type="ECO:0000256" key="12">
    <source>
        <dbReference type="ARBA" id="ARBA00049556"/>
    </source>
</evidence>
<dbReference type="Gene3D" id="3.40.50.720">
    <property type="entry name" value="NAD(P)-binding Rossmann-like Domain"/>
    <property type="match status" value="1"/>
</dbReference>
<dbReference type="SUPFAM" id="SSF48179">
    <property type="entry name" value="6-phosphogluconate dehydrogenase C-terminal domain-like"/>
    <property type="match status" value="2"/>
</dbReference>
<evidence type="ECO:0000256" key="2">
    <source>
        <dbReference type="ARBA" id="ARBA00007005"/>
    </source>
</evidence>
<dbReference type="InterPro" id="IPR001753">
    <property type="entry name" value="Enoyl-CoA_hydra/iso"/>
</dbReference>
<keyword evidence="16" id="KW-1185">Reference proteome</keyword>
<evidence type="ECO:0000259" key="14">
    <source>
        <dbReference type="Pfam" id="PF02737"/>
    </source>
</evidence>
<evidence type="ECO:0000256" key="8">
    <source>
        <dbReference type="ARBA" id="ARBA00023027"/>
    </source>
</evidence>
<evidence type="ECO:0000256" key="10">
    <source>
        <dbReference type="ARBA" id="ARBA00023239"/>
    </source>
</evidence>